<reference evidence="1" key="1">
    <citation type="submission" date="2017-02" db="EMBL/GenBank/DDBJ databases">
        <title>Genome of Microbulbifer agarilyticus GP101.</title>
        <authorList>
            <person name="Jung J."/>
            <person name="Bae S.S."/>
            <person name="Baek K."/>
        </authorList>
    </citation>
    <scope>NUCLEOTIDE SEQUENCE [LARGE SCALE GENOMIC DNA]</scope>
    <source>
        <strain evidence="1">GP101</strain>
    </source>
</reference>
<dbReference type="AlphaFoldDB" id="A0A1Q2M1X5"/>
<sequence>MLHHAIDTCAVAVDHRVIPAAQRDRLPLDNTAVIDQGFHVAVDAYSAINGGVWVVENVQVAGAAGLDTLVDGCPVGEIRQSIVDEFDATEDALIIDNQVVDLPGLQWTVECGSGEDIDSELVELPDRKVAGSAGTNHGVTGVWRIGLAVCGCLYRKQACNDPHGERCKAEI</sequence>
<organism evidence="1 2">
    <name type="scientific">Microbulbifer agarilyticus</name>
    <dbReference type="NCBI Taxonomy" id="260552"/>
    <lineage>
        <taxon>Bacteria</taxon>
        <taxon>Pseudomonadati</taxon>
        <taxon>Pseudomonadota</taxon>
        <taxon>Gammaproteobacteria</taxon>
        <taxon>Cellvibrionales</taxon>
        <taxon>Microbulbiferaceae</taxon>
        <taxon>Microbulbifer</taxon>
    </lineage>
</organism>
<proteinExistence type="predicted"/>
<name>A0A1Q2M1X5_9GAMM</name>
<gene>
    <name evidence="1" type="ORF">Mag101_02890</name>
</gene>
<evidence type="ECO:0000313" key="1">
    <source>
        <dbReference type="EMBL" id="AQQ66704.1"/>
    </source>
</evidence>
<dbReference type="EMBL" id="CP019650">
    <property type="protein sequence ID" value="AQQ66704.1"/>
    <property type="molecule type" value="Genomic_DNA"/>
</dbReference>
<accession>A0A1Q2M1X5</accession>
<dbReference type="Proteomes" id="UP000188219">
    <property type="component" value="Chromosome"/>
</dbReference>
<dbReference type="RefSeq" id="WP_232325110.1">
    <property type="nucleotide sequence ID" value="NZ_CP019650.1"/>
</dbReference>
<protein>
    <submittedName>
        <fullName evidence="1">Uncharacterized protein</fullName>
    </submittedName>
</protein>
<evidence type="ECO:0000313" key="2">
    <source>
        <dbReference type="Proteomes" id="UP000188219"/>
    </source>
</evidence>
<keyword evidence="2" id="KW-1185">Reference proteome</keyword>
<dbReference type="KEGG" id="maga:Mag101_02890"/>